<name>A0A6P6G6P5_ZIZJJ</name>
<organism evidence="1 2">
    <name type="scientific">Ziziphus jujuba</name>
    <name type="common">Chinese jujube</name>
    <name type="synonym">Ziziphus sativa</name>
    <dbReference type="NCBI Taxonomy" id="326968"/>
    <lineage>
        <taxon>Eukaryota</taxon>
        <taxon>Viridiplantae</taxon>
        <taxon>Streptophyta</taxon>
        <taxon>Embryophyta</taxon>
        <taxon>Tracheophyta</taxon>
        <taxon>Spermatophyta</taxon>
        <taxon>Magnoliopsida</taxon>
        <taxon>eudicotyledons</taxon>
        <taxon>Gunneridae</taxon>
        <taxon>Pentapetalae</taxon>
        <taxon>rosids</taxon>
        <taxon>fabids</taxon>
        <taxon>Rosales</taxon>
        <taxon>Rhamnaceae</taxon>
        <taxon>Paliureae</taxon>
        <taxon>Ziziphus</taxon>
    </lineage>
</organism>
<sequence length="130" mass="15288">MFIYIYIQIAFLWRNTHKKIMSPTSWVEKKLDMLRIHKGNDLLLRGTSLASRNSSVHQDIDFGADFRYNNCSDIDIDDMESMVLNLKKKKLKVFTRKSASKASSRRVRADYRKLSTKASKKLNAWLSFYM</sequence>
<dbReference type="KEGG" id="zju:112491708"/>
<reference evidence="2" key="2">
    <citation type="submission" date="2025-08" db="UniProtKB">
        <authorList>
            <consortium name="RefSeq"/>
        </authorList>
    </citation>
    <scope>IDENTIFICATION</scope>
    <source>
        <tissue evidence="2">Seedling</tissue>
    </source>
</reference>
<protein>
    <submittedName>
        <fullName evidence="2">Uncharacterized protein LOC112491708</fullName>
    </submittedName>
</protein>
<dbReference type="RefSeq" id="XP_024929829.2">
    <property type="nucleotide sequence ID" value="XM_025074061.3"/>
</dbReference>
<proteinExistence type="predicted"/>
<evidence type="ECO:0000313" key="1">
    <source>
        <dbReference type="Proteomes" id="UP001652623"/>
    </source>
</evidence>
<evidence type="ECO:0000313" key="2">
    <source>
        <dbReference type="RefSeq" id="XP_024929829.2"/>
    </source>
</evidence>
<dbReference type="GeneID" id="112491708"/>
<dbReference type="Proteomes" id="UP001652623">
    <property type="component" value="Chromosome 2"/>
</dbReference>
<reference evidence="1" key="1">
    <citation type="submission" date="2025-05" db="UniProtKB">
        <authorList>
            <consortium name="RefSeq"/>
        </authorList>
    </citation>
    <scope>NUCLEOTIDE SEQUENCE [LARGE SCALE GENOMIC DNA]</scope>
</reference>
<dbReference type="AlphaFoldDB" id="A0A6P6G6P5"/>
<accession>A0A6P6G6P5</accession>
<keyword evidence="1" id="KW-1185">Reference proteome</keyword>
<gene>
    <name evidence="2" type="primary">LOC112491708</name>
</gene>